<comment type="caution">
    <text evidence="2">The sequence shown here is derived from an EMBL/GenBank/DDBJ whole genome shotgun (WGS) entry which is preliminary data.</text>
</comment>
<dbReference type="OrthoDB" id="9930022at2759"/>
<dbReference type="InterPro" id="IPR013154">
    <property type="entry name" value="ADH-like_N"/>
</dbReference>
<dbReference type="InterPro" id="IPR011032">
    <property type="entry name" value="GroES-like_sf"/>
</dbReference>
<dbReference type="InterPro" id="IPR036291">
    <property type="entry name" value="NAD(P)-bd_dom_sf"/>
</dbReference>
<dbReference type="InterPro" id="IPR020843">
    <property type="entry name" value="ER"/>
</dbReference>
<dbReference type="Pfam" id="PF00107">
    <property type="entry name" value="ADH_zinc_N"/>
    <property type="match status" value="1"/>
</dbReference>
<dbReference type="Proteomes" id="UP000887229">
    <property type="component" value="Unassembled WGS sequence"/>
</dbReference>
<dbReference type="AlphaFoldDB" id="A0A9P7ZWC6"/>
<dbReference type="GO" id="GO:0016491">
    <property type="term" value="F:oxidoreductase activity"/>
    <property type="evidence" value="ECO:0007669"/>
    <property type="project" value="InterPro"/>
</dbReference>
<proteinExistence type="predicted"/>
<dbReference type="SUPFAM" id="SSF51735">
    <property type="entry name" value="NAD(P)-binding Rossmann-fold domains"/>
    <property type="match status" value="1"/>
</dbReference>
<accession>A0A9P7ZWC6</accession>
<name>A0A9P7ZWC6_9HYPO</name>
<feature type="domain" description="Enoyl reductase (ER)" evidence="1">
    <location>
        <begin position="15"/>
        <end position="348"/>
    </location>
</feature>
<dbReference type="SMART" id="SM00829">
    <property type="entry name" value="PKS_ER"/>
    <property type="match status" value="1"/>
</dbReference>
<dbReference type="SUPFAM" id="SSF50129">
    <property type="entry name" value="GroES-like"/>
    <property type="match status" value="1"/>
</dbReference>
<dbReference type="PANTHER" id="PTHR45033">
    <property type="match status" value="1"/>
</dbReference>
<evidence type="ECO:0000259" key="1">
    <source>
        <dbReference type="SMART" id="SM00829"/>
    </source>
</evidence>
<sequence>MASTRRAWVVDNQTEVLSGLVLKDLPLPESIGQNEVLVEIKAASINYRDVVMVKGSLNIPTAPSVIPGSDGAGVVLQVGSSVKALAQGDAVVTHLVPEDFPSEELYALDDDTLPLMAHITAGLGGALNGTLTTHAILPASCLVKFDNRALSFEEAATLSCSGITAWNALMGLPGRQVKKDDWVLVQGSGGVSVAALQFAVAVGANVVATTGSTGEKEKRLRQLGAKHVINYRATPEWGTEARKLTPDGRGFDVIVDVGGHSTLSQTMKANKVDGLVVLAGMLGQSDDSVPLMSILMNPCTTRGIILGTRNMMRDMIKMATDTQSFTLDGLKDALARMEAHKHFAKVIVQIG</sequence>
<dbReference type="InterPro" id="IPR052711">
    <property type="entry name" value="Zinc_ADH-like"/>
</dbReference>
<evidence type="ECO:0000313" key="2">
    <source>
        <dbReference type="EMBL" id="KAG9258921.1"/>
    </source>
</evidence>
<dbReference type="Gene3D" id="3.40.50.720">
    <property type="entry name" value="NAD(P)-binding Rossmann-like Domain"/>
    <property type="match status" value="1"/>
</dbReference>
<dbReference type="CDD" id="cd08276">
    <property type="entry name" value="MDR7"/>
    <property type="match status" value="1"/>
</dbReference>
<reference evidence="2" key="1">
    <citation type="journal article" date="2021" name="IMA Fungus">
        <title>Genomic characterization of three marine fungi, including Emericellopsis atlantica sp. nov. with signatures of a generalist lifestyle and marine biomass degradation.</title>
        <authorList>
            <person name="Hagestad O.C."/>
            <person name="Hou L."/>
            <person name="Andersen J.H."/>
            <person name="Hansen E.H."/>
            <person name="Altermark B."/>
            <person name="Li C."/>
            <person name="Kuhnert E."/>
            <person name="Cox R.J."/>
            <person name="Crous P.W."/>
            <person name="Spatafora J.W."/>
            <person name="Lail K."/>
            <person name="Amirebrahimi M."/>
            <person name="Lipzen A."/>
            <person name="Pangilinan J."/>
            <person name="Andreopoulos W."/>
            <person name="Hayes R.D."/>
            <person name="Ng V."/>
            <person name="Grigoriev I.V."/>
            <person name="Jackson S.A."/>
            <person name="Sutton T.D.S."/>
            <person name="Dobson A.D.W."/>
            <person name="Rama T."/>
        </authorList>
    </citation>
    <scope>NUCLEOTIDE SEQUENCE</scope>
    <source>
        <strain evidence="2">TS7</strain>
    </source>
</reference>
<dbReference type="Pfam" id="PF08240">
    <property type="entry name" value="ADH_N"/>
    <property type="match status" value="1"/>
</dbReference>
<dbReference type="Gene3D" id="3.90.180.10">
    <property type="entry name" value="Medium-chain alcohol dehydrogenases, catalytic domain"/>
    <property type="match status" value="1"/>
</dbReference>
<dbReference type="EMBL" id="MU251242">
    <property type="protein sequence ID" value="KAG9258921.1"/>
    <property type="molecule type" value="Genomic_DNA"/>
</dbReference>
<dbReference type="GeneID" id="70296855"/>
<organism evidence="2 3">
    <name type="scientific">Emericellopsis atlantica</name>
    <dbReference type="NCBI Taxonomy" id="2614577"/>
    <lineage>
        <taxon>Eukaryota</taxon>
        <taxon>Fungi</taxon>
        <taxon>Dikarya</taxon>
        <taxon>Ascomycota</taxon>
        <taxon>Pezizomycotina</taxon>
        <taxon>Sordariomycetes</taxon>
        <taxon>Hypocreomycetidae</taxon>
        <taxon>Hypocreales</taxon>
        <taxon>Bionectriaceae</taxon>
        <taxon>Emericellopsis</taxon>
    </lineage>
</organism>
<protein>
    <recommendedName>
        <fullName evidence="1">Enoyl reductase (ER) domain-containing protein</fullName>
    </recommendedName>
</protein>
<keyword evidence="3" id="KW-1185">Reference proteome</keyword>
<evidence type="ECO:0000313" key="3">
    <source>
        <dbReference type="Proteomes" id="UP000887229"/>
    </source>
</evidence>
<gene>
    <name evidence="2" type="ORF">F5Z01DRAFT_684923</name>
</gene>
<dbReference type="PANTHER" id="PTHR45033:SF2">
    <property type="entry name" value="ZINC-TYPE ALCOHOL DEHYDROGENASE-LIKE PROTEIN C1773.06C"/>
    <property type="match status" value="1"/>
</dbReference>
<dbReference type="RefSeq" id="XP_046122845.1">
    <property type="nucleotide sequence ID" value="XM_046265952.1"/>
</dbReference>
<dbReference type="InterPro" id="IPR013149">
    <property type="entry name" value="ADH-like_C"/>
</dbReference>